<keyword evidence="1" id="KW-1133">Transmembrane helix</keyword>
<keyword evidence="1" id="KW-0472">Membrane</keyword>
<sequence>MEAWHGRRVASTQTLERESRCWRQQPFCNFLLASLLIVLLLPWFLRVNLF</sequence>
<dbReference type="EMBL" id="GBRH01246065">
    <property type="protein sequence ID" value="JAD51830.1"/>
    <property type="molecule type" value="Transcribed_RNA"/>
</dbReference>
<evidence type="ECO:0000256" key="1">
    <source>
        <dbReference type="SAM" id="Phobius"/>
    </source>
</evidence>
<dbReference type="AlphaFoldDB" id="A0A0A9ASC8"/>
<protein>
    <submittedName>
        <fullName evidence="2">Uncharacterized protein</fullName>
    </submittedName>
</protein>
<keyword evidence="1" id="KW-0812">Transmembrane</keyword>
<feature type="transmembrane region" description="Helical" evidence="1">
    <location>
        <begin position="27"/>
        <end position="45"/>
    </location>
</feature>
<reference evidence="2" key="1">
    <citation type="submission" date="2014-09" db="EMBL/GenBank/DDBJ databases">
        <authorList>
            <person name="Magalhaes I.L.F."/>
            <person name="Oliveira U."/>
            <person name="Santos F.R."/>
            <person name="Vidigal T.H.D.A."/>
            <person name="Brescovit A.D."/>
            <person name="Santos A.J."/>
        </authorList>
    </citation>
    <scope>NUCLEOTIDE SEQUENCE</scope>
    <source>
        <tissue evidence="2">Shoot tissue taken approximately 20 cm above the soil surface</tissue>
    </source>
</reference>
<proteinExistence type="predicted"/>
<organism evidence="2">
    <name type="scientific">Arundo donax</name>
    <name type="common">Giant reed</name>
    <name type="synonym">Donax arundinaceus</name>
    <dbReference type="NCBI Taxonomy" id="35708"/>
    <lineage>
        <taxon>Eukaryota</taxon>
        <taxon>Viridiplantae</taxon>
        <taxon>Streptophyta</taxon>
        <taxon>Embryophyta</taxon>
        <taxon>Tracheophyta</taxon>
        <taxon>Spermatophyta</taxon>
        <taxon>Magnoliopsida</taxon>
        <taxon>Liliopsida</taxon>
        <taxon>Poales</taxon>
        <taxon>Poaceae</taxon>
        <taxon>PACMAD clade</taxon>
        <taxon>Arundinoideae</taxon>
        <taxon>Arundineae</taxon>
        <taxon>Arundo</taxon>
    </lineage>
</organism>
<name>A0A0A9ASC8_ARUDO</name>
<evidence type="ECO:0000313" key="2">
    <source>
        <dbReference type="EMBL" id="JAD51830.1"/>
    </source>
</evidence>
<accession>A0A0A9ASC8</accession>
<reference evidence="2" key="2">
    <citation type="journal article" date="2015" name="Data Brief">
        <title>Shoot transcriptome of the giant reed, Arundo donax.</title>
        <authorList>
            <person name="Barrero R.A."/>
            <person name="Guerrero F.D."/>
            <person name="Moolhuijzen P."/>
            <person name="Goolsby J.A."/>
            <person name="Tidwell J."/>
            <person name="Bellgard S.E."/>
            <person name="Bellgard M.I."/>
        </authorList>
    </citation>
    <scope>NUCLEOTIDE SEQUENCE</scope>
    <source>
        <tissue evidence="2">Shoot tissue taken approximately 20 cm above the soil surface</tissue>
    </source>
</reference>